<evidence type="ECO:0000313" key="2">
    <source>
        <dbReference type="Proteomes" id="UP000724874"/>
    </source>
</evidence>
<evidence type="ECO:0000313" key="1">
    <source>
        <dbReference type="EMBL" id="KAF8910964.1"/>
    </source>
</evidence>
<dbReference type="InterPro" id="IPR052741">
    <property type="entry name" value="Mitochondrial_HTD2"/>
</dbReference>
<name>A0A9P5NYI7_GYMJU</name>
<dbReference type="GO" id="GO:0005739">
    <property type="term" value="C:mitochondrion"/>
    <property type="evidence" value="ECO:0007669"/>
    <property type="project" value="TreeGrafter"/>
</dbReference>
<dbReference type="PANTHER" id="PTHR28152">
    <property type="entry name" value="HYDROXYACYL-THIOESTER DEHYDRATASE TYPE 2, MITOCHONDRIAL"/>
    <property type="match status" value="1"/>
</dbReference>
<dbReference type="PANTHER" id="PTHR28152:SF1">
    <property type="entry name" value="HYDROXYACYL-THIOESTER DEHYDRATASE TYPE 2, MITOCHONDRIAL"/>
    <property type="match status" value="1"/>
</dbReference>
<gene>
    <name evidence="1" type="ORF">CPB84DRAFT_1812487</name>
</gene>
<dbReference type="OrthoDB" id="3257538at2759"/>
<accession>A0A9P5NYI7</accession>
<dbReference type="EMBL" id="JADNYJ010000005">
    <property type="protein sequence ID" value="KAF8910964.1"/>
    <property type="molecule type" value="Genomic_DNA"/>
</dbReference>
<dbReference type="Gene3D" id="3.10.129.10">
    <property type="entry name" value="Hotdog Thioesterase"/>
    <property type="match status" value="1"/>
</dbReference>
<dbReference type="AlphaFoldDB" id="A0A9P5NYI7"/>
<organism evidence="1 2">
    <name type="scientific">Gymnopilus junonius</name>
    <name type="common">Spectacular rustgill mushroom</name>
    <name type="synonym">Gymnopilus spectabilis subsp. junonius</name>
    <dbReference type="NCBI Taxonomy" id="109634"/>
    <lineage>
        <taxon>Eukaryota</taxon>
        <taxon>Fungi</taxon>
        <taxon>Dikarya</taxon>
        <taxon>Basidiomycota</taxon>
        <taxon>Agaricomycotina</taxon>
        <taxon>Agaricomycetes</taxon>
        <taxon>Agaricomycetidae</taxon>
        <taxon>Agaricales</taxon>
        <taxon>Agaricineae</taxon>
        <taxon>Hymenogastraceae</taxon>
        <taxon>Gymnopilus</taxon>
    </lineage>
</organism>
<comment type="caution">
    <text evidence="1">The sequence shown here is derived from an EMBL/GenBank/DDBJ whole genome shotgun (WGS) entry which is preliminary data.</text>
</comment>
<dbReference type="SUPFAM" id="SSF54637">
    <property type="entry name" value="Thioesterase/thiol ester dehydrase-isomerase"/>
    <property type="match status" value="1"/>
</dbReference>
<sequence>MLGVLGQAQRAYSDAALGSQFPALEQWMASPPQHSSVDNLSTEHLADLYVTLPTRDGTRRPYEAPQAGAPLPYGHHLAFFHARRPEAQLRADGTDEDISPPPPFTKRMWAGGKIIWNNDTPLLVNKATTAKSSVAKAEKKGFDKGKPMVFVTQKIEYVQDSAQHSPSVVEERAHVYFHADIFANKKKVFDREVKDIPTALDFSLSYTPTPVTLFRYSALMFNAHHIHLDKEYCQREEGYPERLVHGPLTAQMLLENVMFHFPGVKFHKFEYRATNPLFVNRELVISGKWLDKSNALVWCSDANGVVGMTGKVEIQS</sequence>
<proteinExistence type="predicted"/>
<dbReference type="GO" id="GO:0019171">
    <property type="term" value="F:(3R)-hydroxyacyl-[acyl-carrier-protein] dehydratase activity"/>
    <property type="evidence" value="ECO:0007669"/>
    <property type="project" value="TreeGrafter"/>
</dbReference>
<keyword evidence="2" id="KW-1185">Reference proteome</keyword>
<protein>
    <submittedName>
        <fullName evidence="1">Uncharacterized protein</fullName>
    </submittedName>
</protein>
<reference evidence="1" key="1">
    <citation type="submission" date="2020-11" db="EMBL/GenBank/DDBJ databases">
        <authorList>
            <consortium name="DOE Joint Genome Institute"/>
            <person name="Ahrendt S."/>
            <person name="Riley R."/>
            <person name="Andreopoulos W."/>
            <person name="LaButti K."/>
            <person name="Pangilinan J."/>
            <person name="Ruiz-duenas F.J."/>
            <person name="Barrasa J.M."/>
            <person name="Sanchez-Garcia M."/>
            <person name="Camarero S."/>
            <person name="Miyauchi S."/>
            <person name="Serrano A."/>
            <person name="Linde D."/>
            <person name="Babiker R."/>
            <person name="Drula E."/>
            <person name="Ayuso-Fernandez I."/>
            <person name="Pacheco R."/>
            <person name="Padilla G."/>
            <person name="Ferreira P."/>
            <person name="Barriuso J."/>
            <person name="Kellner H."/>
            <person name="Castanera R."/>
            <person name="Alfaro M."/>
            <person name="Ramirez L."/>
            <person name="Pisabarro A.G."/>
            <person name="Kuo A."/>
            <person name="Tritt A."/>
            <person name="Lipzen A."/>
            <person name="He G."/>
            <person name="Yan M."/>
            <person name="Ng V."/>
            <person name="Cullen D."/>
            <person name="Martin F."/>
            <person name="Rosso M.-N."/>
            <person name="Henrissat B."/>
            <person name="Hibbett D."/>
            <person name="Martinez A.T."/>
            <person name="Grigoriev I.V."/>
        </authorList>
    </citation>
    <scope>NUCLEOTIDE SEQUENCE</scope>
    <source>
        <strain evidence="1">AH 44721</strain>
    </source>
</reference>
<dbReference type="Proteomes" id="UP000724874">
    <property type="component" value="Unassembled WGS sequence"/>
</dbReference>
<dbReference type="InterPro" id="IPR029069">
    <property type="entry name" value="HotDog_dom_sf"/>
</dbReference>